<feature type="compositionally biased region" description="Basic and acidic residues" evidence="13">
    <location>
        <begin position="67"/>
        <end position="79"/>
    </location>
</feature>
<evidence type="ECO:0000256" key="11">
    <source>
        <dbReference type="ARBA" id="ARBA00033002"/>
    </source>
</evidence>
<dbReference type="GO" id="GO:0031902">
    <property type="term" value="C:late endosome membrane"/>
    <property type="evidence" value="ECO:0007669"/>
    <property type="project" value="UniProtKB-SubCell"/>
</dbReference>
<feature type="region of interest" description="Disordered" evidence="13">
    <location>
        <begin position="106"/>
        <end position="131"/>
    </location>
</feature>
<dbReference type="InterPro" id="IPR023341">
    <property type="entry name" value="MABP"/>
</dbReference>
<evidence type="ECO:0000256" key="1">
    <source>
        <dbReference type="ARBA" id="ARBA00004496"/>
    </source>
</evidence>
<dbReference type="PANTHER" id="PTHR31612">
    <property type="entry name" value="MULTIVESICULAR BODY SUBUNIT 12A"/>
    <property type="match status" value="1"/>
</dbReference>
<keyword evidence="17" id="KW-1185">Reference proteome</keyword>
<keyword evidence="5" id="KW-0813">Transport</keyword>
<evidence type="ECO:0000256" key="4">
    <source>
        <dbReference type="ARBA" id="ARBA00017653"/>
    </source>
</evidence>
<evidence type="ECO:0000256" key="7">
    <source>
        <dbReference type="ARBA" id="ARBA00022753"/>
    </source>
</evidence>
<dbReference type="GO" id="GO:0046755">
    <property type="term" value="P:viral budding"/>
    <property type="evidence" value="ECO:0007669"/>
    <property type="project" value="TreeGrafter"/>
</dbReference>
<evidence type="ECO:0000256" key="9">
    <source>
        <dbReference type="ARBA" id="ARBA00023036"/>
    </source>
</evidence>
<accession>A0AA35NV79</accession>
<organism evidence="16 17">
    <name type="scientific">Podarcis lilfordi</name>
    <name type="common">Lilford's wall lizard</name>
    <dbReference type="NCBI Taxonomy" id="74358"/>
    <lineage>
        <taxon>Eukaryota</taxon>
        <taxon>Metazoa</taxon>
        <taxon>Chordata</taxon>
        <taxon>Craniata</taxon>
        <taxon>Vertebrata</taxon>
        <taxon>Euteleostomi</taxon>
        <taxon>Lepidosauria</taxon>
        <taxon>Squamata</taxon>
        <taxon>Bifurcata</taxon>
        <taxon>Unidentata</taxon>
        <taxon>Episquamata</taxon>
        <taxon>Laterata</taxon>
        <taxon>Lacertibaenia</taxon>
        <taxon>Lacertidae</taxon>
        <taxon>Podarcis</taxon>
    </lineage>
</organism>
<dbReference type="InterPro" id="IPR018798">
    <property type="entry name" value="MVB12A/B"/>
</dbReference>
<dbReference type="PROSITE" id="PS51497">
    <property type="entry name" value="UMA"/>
    <property type="match status" value="1"/>
</dbReference>
<keyword evidence="9" id="KW-0729">SH3-binding</keyword>
<proteinExistence type="inferred from homology"/>
<evidence type="ECO:0000256" key="10">
    <source>
        <dbReference type="ARBA" id="ARBA00023136"/>
    </source>
</evidence>
<keyword evidence="10" id="KW-0472">Membrane</keyword>
<dbReference type="PROSITE" id="PS51498">
    <property type="entry name" value="MABP"/>
    <property type="match status" value="1"/>
</dbReference>
<dbReference type="GO" id="GO:0017124">
    <property type="term" value="F:SH3 domain binding"/>
    <property type="evidence" value="ECO:0007669"/>
    <property type="project" value="UniProtKB-KW"/>
</dbReference>
<evidence type="ECO:0000256" key="8">
    <source>
        <dbReference type="ARBA" id="ARBA00022927"/>
    </source>
</evidence>
<evidence type="ECO:0000256" key="12">
    <source>
        <dbReference type="ARBA" id="ARBA00033024"/>
    </source>
</evidence>
<dbReference type="InterPro" id="IPR040335">
    <property type="entry name" value="MVB12A"/>
</dbReference>
<keyword evidence="6" id="KW-0963">Cytoplasm</keyword>
<evidence type="ECO:0000256" key="13">
    <source>
        <dbReference type="SAM" id="MobiDB-lite"/>
    </source>
</evidence>
<reference evidence="16" key="1">
    <citation type="submission" date="2022-12" db="EMBL/GenBank/DDBJ databases">
        <authorList>
            <person name="Alioto T."/>
            <person name="Alioto T."/>
            <person name="Gomez Garrido J."/>
        </authorList>
    </citation>
    <scope>NUCLEOTIDE SEQUENCE</scope>
</reference>
<dbReference type="GO" id="GO:0032510">
    <property type="term" value="P:endosome to lysosome transport via multivesicular body sorting pathway"/>
    <property type="evidence" value="ECO:0007669"/>
    <property type="project" value="TreeGrafter"/>
</dbReference>
<feature type="domain" description="UMA" evidence="14">
    <location>
        <begin position="337"/>
        <end position="388"/>
    </location>
</feature>
<dbReference type="PANTHER" id="PTHR31612:SF2">
    <property type="entry name" value="MULTIVESICULAR BODY SUBUNIT 12A"/>
    <property type="match status" value="1"/>
</dbReference>
<evidence type="ECO:0000256" key="3">
    <source>
        <dbReference type="ARBA" id="ARBA00010432"/>
    </source>
</evidence>
<dbReference type="AlphaFoldDB" id="A0AA35NV79"/>
<evidence type="ECO:0000259" key="14">
    <source>
        <dbReference type="PROSITE" id="PS51497"/>
    </source>
</evidence>
<dbReference type="Pfam" id="PF10240">
    <property type="entry name" value="DUF2464"/>
    <property type="match status" value="1"/>
</dbReference>
<protein>
    <recommendedName>
        <fullName evidence="4">Multivesicular body subunit 12A</fullName>
    </recommendedName>
    <alternativeName>
        <fullName evidence="12">ESCRT-I complex subunit MVB12A</fullName>
    </alternativeName>
    <alternativeName>
        <fullName evidence="11">Protein FAM125A</fullName>
    </alternativeName>
</protein>
<keyword evidence="8" id="KW-0653">Protein transport</keyword>
<evidence type="ECO:0000313" key="16">
    <source>
        <dbReference type="EMBL" id="CAI5764979.1"/>
    </source>
</evidence>
<evidence type="ECO:0000259" key="15">
    <source>
        <dbReference type="PROSITE" id="PS51498"/>
    </source>
</evidence>
<sequence length="396" mass="42663">MGGAASHWLATTRQGACALLPPFPKCPEESELSIGCAKASNRKRPAVSEQADEPTAFSFESGGGGQSERRLPGRTDRPTPLRSLARSLALSGGRPRGSWRASLLFYRRSSPPPPPPRPPGRKSEAAGAMSPPLTGLGWSSAAAAAAPAGWTPITSTVEGAPANFGKGFAQKSGYFLCSTSAINSENPTGDVLYDVIILSEKTPLPYGYTYAKEFLDPKTSLSKKKRLCVKLIPLTAAETAVFDILLSSKHKVIPNYMRIGEMSGFALWCKKEPILKPKPLPKPRKVSLEMKHLSLEPDGVVLPSEKPVVPPGPKRQPTLKRNESIYDTSNVYGISAMDGVPFTLHPKFESSISKGTNAYSLFKSLHIKSLADIEKEYNYGFVVERTAAARLPPSIS</sequence>
<comment type="subcellular location">
    <subcellularLocation>
        <location evidence="1">Cytoplasm</location>
    </subcellularLocation>
    <subcellularLocation>
        <location evidence="2">Late endosome membrane</location>
        <topology evidence="2">Peripheral membrane protein</topology>
    </subcellularLocation>
</comment>
<keyword evidence="7" id="KW-0967">Endosome</keyword>
<evidence type="ECO:0000313" key="17">
    <source>
        <dbReference type="Proteomes" id="UP001178461"/>
    </source>
</evidence>
<evidence type="ECO:0000256" key="2">
    <source>
        <dbReference type="ARBA" id="ARBA00004633"/>
    </source>
</evidence>
<feature type="region of interest" description="Disordered" evidence="13">
    <location>
        <begin position="38"/>
        <end position="81"/>
    </location>
</feature>
<feature type="domain" description="MABP" evidence="15">
    <location>
        <begin position="130"/>
        <end position="273"/>
    </location>
</feature>
<dbReference type="Proteomes" id="UP001178461">
    <property type="component" value="Chromosome 2"/>
</dbReference>
<dbReference type="InterPro" id="IPR023340">
    <property type="entry name" value="UMA"/>
</dbReference>
<dbReference type="GO" id="GO:0019075">
    <property type="term" value="P:virus maturation"/>
    <property type="evidence" value="ECO:0007669"/>
    <property type="project" value="TreeGrafter"/>
</dbReference>
<dbReference type="Gene3D" id="2.100.10.50">
    <property type="match status" value="1"/>
</dbReference>
<name>A0AA35NV79_9SAUR</name>
<dbReference type="GO" id="GO:0042058">
    <property type="term" value="P:regulation of epidermal growth factor receptor signaling pathway"/>
    <property type="evidence" value="ECO:0007669"/>
    <property type="project" value="TreeGrafter"/>
</dbReference>
<dbReference type="GO" id="GO:0000813">
    <property type="term" value="C:ESCRT I complex"/>
    <property type="evidence" value="ECO:0007669"/>
    <property type="project" value="InterPro"/>
</dbReference>
<comment type="similarity">
    <text evidence="3">Belongs to the MVB12 family.</text>
</comment>
<dbReference type="EMBL" id="OX395127">
    <property type="protein sequence ID" value="CAI5764979.1"/>
    <property type="molecule type" value="Genomic_DNA"/>
</dbReference>
<dbReference type="GO" id="GO:0032801">
    <property type="term" value="P:receptor catabolic process"/>
    <property type="evidence" value="ECO:0007669"/>
    <property type="project" value="TreeGrafter"/>
</dbReference>
<evidence type="ECO:0000256" key="6">
    <source>
        <dbReference type="ARBA" id="ARBA00022490"/>
    </source>
</evidence>
<evidence type="ECO:0000256" key="5">
    <source>
        <dbReference type="ARBA" id="ARBA00022448"/>
    </source>
</evidence>
<dbReference type="GO" id="GO:0015031">
    <property type="term" value="P:protein transport"/>
    <property type="evidence" value="ECO:0007669"/>
    <property type="project" value="UniProtKB-KW"/>
</dbReference>
<gene>
    <name evidence="16" type="ORF">PODLI_1B028396</name>
</gene>
<dbReference type="GO" id="GO:0005829">
    <property type="term" value="C:cytosol"/>
    <property type="evidence" value="ECO:0007669"/>
    <property type="project" value="TreeGrafter"/>
</dbReference>